<feature type="signal peptide" evidence="1">
    <location>
        <begin position="1"/>
        <end position="22"/>
    </location>
</feature>
<name>A0ABV7ZUK5_9CORY</name>
<dbReference type="Gene3D" id="3.40.190.10">
    <property type="entry name" value="Periplasmic binding protein-like II"/>
    <property type="match status" value="1"/>
</dbReference>
<comment type="caution">
    <text evidence="3">The sequence shown here is derived from an EMBL/GenBank/DDBJ whole genome shotgun (WGS) entry which is preliminary data.</text>
</comment>
<dbReference type="InterPro" id="IPR000914">
    <property type="entry name" value="SBP_5_dom"/>
</dbReference>
<evidence type="ECO:0000259" key="2">
    <source>
        <dbReference type="Pfam" id="PF00496"/>
    </source>
</evidence>
<dbReference type="CDD" id="cd00995">
    <property type="entry name" value="PBP2_NikA_DppA_OppA_like"/>
    <property type="match status" value="1"/>
</dbReference>
<dbReference type="Gene3D" id="3.10.105.10">
    <property type="entry name" value="Dipeptide-binding Protein, Domain 3"/>
    <property type="match status" value="1"/>
</dbReference>
<proteinExistence type="predicted"/>
<keyword evidence="4" id="KW-1185">Reference proteome</keyword>
<feature type="domain" description="Solute-binding protein family 5" evidence="2">
    <location>
        <begin position="83"/>
        <end position="464"/>
    </location>
</feature>
<evidence type="ECO:0000313" key="4">
    <source>
        <dbReference type="Proteomes" id="UP001595751"/>
    </source>
</evidence>
<feature type="chain" id="PRO_5047067181" evidence="1">
    <location>
        <begin position="23"/>
        <end position="542"/>
    </location>
</feature>
<protein>
    <submittedName>
        <fullName evidence="3">ABC transporter substrate-binding protein</fullName>
    </submittedName>
</protein>
<dbReference type="PANTHER" id="PTHR30290:SF83">
    <property type="entry name" value="ABC TRANSPORTER SUBSTRATE-BINDING PROTEIN"/>
    <property type="match status" value="1"/>
</dbReference>
<evidence type="ECO:0000313" key="3">
    <source>
        <dbReference type="EMBL" id="MFC3851087.1"/>
    </source>
</evidence>
<dbReference type="PROSITE" id="PS51257">
    <property type="entry name" value="PROKAR_LIPOPROTEIN"/>
    <property type="match status" value="1"/>
</dbReference>
<dbReference type="Pfam" id="PF00496">
    <property type="entry name" value="SBP_bac_5"/>
    <property type="match status" value="1"/>
</dbReference>
<dbReference type="RefSeq" id="WP_290292501.1">
    <property type="nucleotide sequence ID" value="NZ_CP047211.1"/>
</dbReference>
<organism evidence="3 4">
    <name type="scientific">Corynebacterium hansenii</name>
    <dbReference type="NCBI Taxonomy" id="394964"/>
    <lineage>
        <taxon>Bacteria</taxon>
        <taxon>Bacillati</taxon>
        <taxon>Actinomycetota</taxon>
        <taxon>Actinomycetes</taxon>
        <taxon>Mycobacteriales</taxon>
        <taxon>Corynebacteriaceae</taxon>
        <taxon>Corynebacterium</taxon>
    </lineage>
</organism>
<gene>
    <name evidence="3" type="ORF">ACFORJ_13065</name>
</gene>
<dbReference type="PIRSF" id="PIRSF002741">
    <property type="entry name" value="MppA"/>
    <property type="match status" value="1"/>
</dbReference>
<sequence length="542" mass="58609">MKSQKKAILAGLTAIAASAAMVACSSDDGSGGGGGDGSAIINAYGCEPQAALLTTDTNETCGGDILDTLYTGLVTYKNDGETEMAVADSIDANDDATEFTVKLKDNWTFTNGEKVTADSFIDAWNYAAASKNAQKQQYFFENIQGYDKVSEEGATEDKLSGLEKVSDTEFKIKLSSPEASFPKRLGYTAYSPWPKAAFDDVKAYGEAPIGNGPYKLESDSAWQHNVGLKTVVNEDFAGEKPANGGVNFIFYQNLDTAYADLQSGRLDVMGPVSNAALSTYKNDFPDSNGELAAMRSQTFVIPQNLPHFGNDEEGKLRRQAISLAFDRQLIIDSIFSGAAQTPVDFAVPTLPGIESPDSSKTIGYDPERAKELWKKADEIKPWSGKFELAYNADGDHQSWVEAVTNGISKTLGIEATGKAYPIFKGLRDDVTNGTVGAAFRSGWQADYPSVANFLEPQFKTNGSSNDGKYSNREFDKLLEEASAETDDAKANALYKRAQEILVDELPAIPLLVPKTAYAWNPDVSGVEMMWNGTFDYAPMKKG</sequence>
<dbReference type="Gene3D" id="3.90.76.10">
    <property type="entry name" value="Dipeptide-binding Protein, Domain 1"/>
    <property type="match status" value="1"/>
</dbReference>
<reference evidence="4" key="1">
    <citation type="journal article" date="2019" name="Int. J. Syst. Evol. Microbiol.">
        <title>The Global Catalogue of Microorganisms (GCM) 10K type strain sequencing project: providing services to taxonomists for standard genome sequencing and annotation.</title>
        <authorList>
            <consortium name="The Broad Institute Genomics Platform"/>
            <consortium name="The Broad Institute Genome Sequencing Center for Infectious Disease"/>
            <person name="Wu L."/>
            <person name="Ma J."/>
        </authorList>
    </citation>
    <scope>NUCLEOTIDE SEQUENCE [LARGE SCALE GENOMIC DNA]</scope>
    <source>
        <strain evidence="4">CCUG 53252</strain>
    </source>
</reference>
<dbReference type="InterPro" id="IPR039424">
    <property type="entry name" value="SBP_5"/>
</dbReference>
<keyword evidence="1" id="KW-0732">Signal</keyword>
<dbReference type="InterPro" id="IPR030678">
    <property type="entry name" value="Peptide/Ni-bd"/>
</dbReference>
<accession>A0ABV7ZUK5</accession>
<dbReference type="SUPFAM" id="SSF53850">
    <property type="entry name" value="Periplasmic binding protein-like II"/>
    <property type="match status" value="1"/>
</dbReference>
<dbReference type="EMBL" id="JBHRZN010000005">
    <property type="protein sequence ID" value="MFC3851087.1"/>
    <property type="molecule type" value="Genomic_DNA"/>
</dbReference>
<dbReference type="PANTHER" id="PTHR30290">
    <property type="entry name" value="PERIPLASMIC BINDING COMPONENT OF ABC TRANSPORTER"/>
    <property type="match status" value="1"/>
</dbReference>
<dbReference type="Proteomes" id="UP001595751">
    <property type="component" value="Unassembled WGS sequence"/>
</dbReference>
<evidence type="ECO:0000256" key="1">
    <source>
        <dbReference type="SAM" id="SignalP"/>
    </source>
</evidence>